<organism evidence="4 5">
    <name type="scientific">Actinomadura meyerae</name>
    <dbReference type="NCBI Taxonomy" id="240840"/>
    <lineage>
        <taxon>Bacteria</taxon>
        <taxon>Bacillati</taxon>
        <taxon>Actinomycetota</taxon>
        <taxon>Actinomycetes</taxon>
        <taxon>Streptosporangiales</taxon>
        <taxon>Thermomonosporaceae</taxon>
        <taxon>Actinomadura</taxon>
    </lineage>
</organism>
<dbReference type="InterPro" id="IPR000914">
    <property type="entry name" value="SBP_5_dom"/>
</dbReference>
<dbReference type="PANTHER" id="PTHR30290:SF38">
    <property type="entry name" value="D,D-DIPEPTIDE-BINDING PERIPLASMIC PROTEIN DDPA-RELATED"/>
    <property type="match status" value="1"/>
</dbReference>
<dbReference type="PANTHER" id="PTHR30290">
    <property type="entry name" value="PERIPLASMIC BINDING COMPONENT OF ABC TRANSPORTER"/>
    <property type="match status" value="1"/>
</dbReference>
<feature type="signal peptide" evidence="2">
    <location>
        <begin position="1"/>
        <end position="23"/>
    </location>
</feature>
<dbReference type="InterPro" id="IPR030678">
    <property type="entry name" value="Peptide/Ni-bd"/>
</dbReference>
<dbReference type="AlphaFoldDB" id="A0A239NTP4"/>
<dbReference type="CDD" id="cd00995">
    <property type="entry name" value="PBP2_NikA_DppA_OppA_like"/>
    <property type="match status" value="1"/>
</dbReference>
<dbReference type="GO" id="GO:0043190">
    <property type="term" value="C:ATP-binding cassette (ABC) transporter complex"/>
    <property type="evidence" value="ECO:0007669"/>
    <property type="project" value="InterPro"/>
</dbReference>
<evidence type="ECO:0000313" key="5">
    <source>
        <dbReference type="Proteomes" id="UP000198318"/>
    </source>
</evidence>
<dbReference type="PIRSF" id="PIRSF002741">
    <property type="entry name" value="MppA"/>
    <property type="match status" value="1"/>
</dbReference>
<proteinExistence type="predicted"/>
<dbReference type="Proteomes" id="UP000198318">
    <property type="component" value="Unassembled WGS sequence"/>
</dbReference>
<evidence type="ECO:0000256" key="2">
    <source>
        <dbReference type="SAM" id="SignalP"/>
    </source>
</evidence>
<keyword evidence="1 2" id="KW-0732">Signal</keyword>
<feature type="domain" description="Solute-binding protein family 5" evidence="3">
    <location>
        <begin position="103"/>
        <end position="451"/>
    </location>
</feature>
<accession>A0A239NTP4</accession>
<dbReference type="EMBL" id="FZOR01000049">
    <property type="protein sequence ID" value="SNT58226.1"/>
    <property type="molecule type" value="Genomic_DNA"/>
</dbReference>
<dbReference type="SUPFAM" id="SSF53850">
    <property type="entry name" value="Periplasmic binding protein-like II"/>
    <property type="match status" value="1"/>
</dbReference>
<name>A0A239NTP4_9ACTN</name>
<sequence length="534" mass="57222">MKTSGKSRAAGLLAVAVMASACAWQSGGDGRDAGAGKPAEYTVGMIGDAAGGKPADGGTLTFAAYAEAGLLDPAETIVAGSTGGVEMAAIYDVLMRWDGKTGELHPQLAEDLKANGDGTEFTLRLRDGVTFSDGTTLDAQAVKWSIERYVKKGADEAALWKNNVKAMETPDERTVVFKLAQKWPTFPYMLTTGPGMIVAKSSDAKGKFTPVGAGAFTFESYKPKEETVLKARAGYWGGKPHLDRIRLVYVDDPNAALDTLNTGRIQSAFLRDPLVVQKALKAGRHGYLSMVALGNVAVINATPGHPGADPRVRKAMHYAMEPEVIYRRAYPGTGLASNALFPEFSVWHTGVKPLPYDPDKARELLKQAKADGYDGKVTWLDAQDPASRTTALAAKAMLENVGFDVELDLVRSIADQITKVSVRKSYDVAGWGISWREAGPFGRMYATLHAKGNLTVGMATTPKMSALIEELRSAGTQEEQRAVMGRVQAQWNEDVPALVFGPQPELVAWTDDVHGVVGTVNSMVLLDDAWLAKG</sequence>
<evidence type="ECO:0000259" key="3">
    <source>
        <dbReference type="Pfam" id="PF00496"/>
    </source>
</evidence>
<dbReference type="GO" id="GO:0015833">
    <property type="term" value="P:peptide transport"/>
    <property type="evidence" value="ECO:0007669"/>
    <property type="project" value="TreeGrafter"/>
</dbReference>
<dbReference type="Pfam" id="PF00496">
    <property type="entry name" value="SBP_bac_5"/>
    <property type="match status" value="1"/>
</dbReference>
<evidence type="ECO:0000313" key="4">
    <source>
        <dbReference type="EMBL" id="SNT58226.1"/>
    </source>
</evidence>
<dbReference type="GO" id="GO:0042597">
    <property type="term" value="C:periplasmic space"/>
    <property type="evidence" value="ECO:0007669"/>
    <property type="project" value="UniProtKB-ARBA"/>
</dbReference>
<dbReference type="InterPro" id="IPR039424">
    <property type="entry name" value="SBP_5"/>
</dbReference>
<dbReference type="PROSITE" id="PS51257">
    <property type="entry name" value="PROKAR_LIPOPROTEIN"/>
    <property type="match status" value="1"/>
</dbReference>
<reference evidence="4 5" key="1">
    <citation type="submission" date="2017-06" db="EMBL/GenBank/DDBJ databases">
        <authorList>
            <person name="Kim H.J."/>
            <person name="Triplett B.A."/>
        </authorList>
    </citation>
    <scope>NUCLEOTIDE SEQUENCE [LARGE SCALE GENOMIC DNA]</scope>
    <source>
        <strain evidence="4 5">DSM 44715</strain>
    </source>
</reference>
<keyword evidence="5" id="KW-1185">Reference proteome</keyword>
<evidence type="ECO:0000256" key="1">
    <source>
        <dbReference type="ARBA" id="ARBA00022729"/>
    </source>
</evidence>
<dbReference type="Gene3D" id="3.10.105.10">
    <property type="entry name" value="Dipeptide-binding Protein, Domain 3"/>
    <property type="match status" value="1"/>
</dbReference>
<dbReference type="RefSeq" id="WP_245869700.1">
    <property type="nucleotide sequence ID" value="NZ_FZOR01000049.1"/>
</dbReference>
<feature type="chain" id="PRO_5012218639" evidence="2">
    <location>
        <begin position="24"/>
        <end position="534"/>
    </location>
</feature>
<dbReference type="GO" id="GO:1904680">
    <property type="term" value="F:peptide transmembrane transporter activity"/>
    <property type="evidence" value="ECO:0007669"/>
    <property type="project" value="TreeGrafter"/>
</dbReference>
<gene>
    <name evidence="4" type="ORF">SAMN05443665_10497</name>
</gene>
<protein>
    <submittedName>
        <fullName evidence="4">Peptide/nickel transport system substrate-binding protein</fullName>
    </submittedName>
</protein>
<dbReference type="Gene3D" id="3.40.190.10">
    <property type="entry name" value="Periplasmic binding protein-like II"/>
    <property type="match status" value="1"/>
</dbReference>